<dbReference type="VEuPathDB" id="PlasmoDB:PmUG01_10015200"/>
<evidence type="ECO:0000313" key="2">
    <source>
        <dbReference type="Proteomes" id="UP000078597"/>
    </source>
</evidence>
<accession>A0A1A8X488</accession>
<gene>
    <name evidence="1" type="ORF">PMALA_066490</name>
</gene>
<proteinExistence type="predicted"/>
<dbReference type="AlphaFoldDB" id="A0A1A8X488"/>
<dbReference type="EMBL" id="FLQW01005430">
    <property type="protein sequence ID" value="SBS98987.1"/>
    <property type="molecule type" value="Genomic_DNA"/>
</dbReference>
<feature type="non-terminal residue" evidence="1">
    <location>
        <position position="669"/>
    </location>
</feature>
<name>A0A1A8X488_PLAMA</name>
<protein>
    <submittedName>
        <fullName evidence="1">Uncharacterized protein</fullName>
    </submittedName>
</protein>
<evidence type="ECO:0000313" key="1">
    <source>
        <dbReference type="EMBL" id="SBS98987.1"/>
    </source>
</evidence>
<reference evidence="2" key="1">
    <citation type="submission" date="2016-05" db="EMBL/GenBank/DDBJ databases">
        <authorList>
            <person name="Naeem Raeece"/>
        </authorList>
    </citation>
    <scope>NUCLEOTIDE SEQUENCE [LARGE SCALE GENOMIC DNA]</scope>
</reference>
<dbReference type="Proteomes" id="UP000078597">
    <property type="component" value="Unassembled WGS sequence"/>
</dbReference>
<organism evidence="1 2">
    <name type="scientific">Plasmodium malariae</name>
    <dbReference type="NCBI Taxonomy" id="5858"/>
    <lineage>
        <taxon>Eukaryota</taxon>
        <taxon>Sar</taxon>
        <taxon>Alveolata</taxon>
        <taxon>Apicomplexa</taxon>
        <taxon>Aconoidasida</taxon>
        <taxon>Haemosporida</taxon>
        <taxon>Plasmodiidae</taxon>
        <taxon>Plasmodium</taxon>
        <taxon>Plasmodium (Plasmodium)</taxon>
    </lineage>
</organism>
<sequence>MHNYNRSILEKIEKKKDLNDILQIKKSRAEKTFCFKDNIDNNSRIVEDFPISGNRRKEMNDEKIYGYKRINNKEVNNKIIEKENMLKSKLYNNSSNLKKKVYYDKLNVTNNNEKEYMKKKNTILNANLNNNYVEKTYFDDYNLVKDRSKFKRLGHFKEENNLSANCAYDDVNNAGSSMNNNTNININDNIVSCNNVSCNNVSYNDISGNDVNGNEVSGNDVNGNNVSGNNIHVNFNKGKMEPSNNEMMMNNIKYGKKNDYITNSNYNKFGKSQNKYIHTDYKDHVMAGGVTPGTTIGAPSSYIQRDKMYHRNVNEMKNNPNIVNNVSNKEIFKNDVIVSNDNQINEEFMEHNNMNDGMLANNVNNEFQRGKNLPKGMVHPKSCTFLAKEQIITLSSKTGGSNNNKISCNNYSSNNNNIISSKYNDDTMMDDERDNNNHSSKYHNSSMKRDMYTNYAVGKNDLNEPPNKNIVDIDSNRKKEYHNFSISTIDSNYSNKNVYEKKIPSKYLGPHLMQRHENSKDIIEEKSMPNDDGKIYPASHINPLERNVPNMPNNIVLPEYGHTSEYDYINPAKNNKGSNNNMKYTFRKDGNLHPSDKQRYLERDEIEDMSKNFEYNKNDTTEVSQEFVNDNMNKISHDKRKENFIIENRMSKGNNIIHNSRDKSNIKIK</sequence>